<accession>C8S0X0</accession>
<dbReference type="RefSeq" id="WP_008029989.1">
    <property type="nucleotide sequence ID" value="NZ_ACYY01000009.1"/>
</dbReference>
<feature type="chain" id="PRO_5002989764" description="Phospholipase D" evidence="6">
    <location>
        <begin position="20"/>
        <end position="658"/>
    </location>
</feature>
<keyword evidence="4" id="KW-0964">Secreted</keyword>
<evidence type="ECO:0000256" key="6">
    <source>
        <dbReference type="SAM" id="SignalP"/>
    </source>
</evidence>
<dbReference type="AlphaFoldDB" id="C8S0X0"/>
<keyword evidence="6" id="KW-0732">Signal</keyword>
<name>C8S0X0_9RHOB</name>
<dbReference type="OrthoDB" id="8828485at2"/>
<comment type="caution">
    <text evidence="8">The sequence shown here is derived from an EMBL/GenBank/DDBJ whole genome shotgun (WGS) entry which is preliminary data.</text>
</comment>
<evidence type="ECO:0000259" key="7">
    <source>
        <dbReference type="PROSITE" id="PS50035"/>
    </source>
</evidence>
<dbReference type="PANTHER" id="PTHR21248">
    <property type="entry name" value="CARDIOLIPIN SYNTHASE"/>
    <property type="match status" value="1"/>
</dbReference>
<dbReference type="InterPro" id="IPR025202">
    <property type="entry name" value="PLD-like_dom"/>
</dbReference>
<dbReference type="GO" id="GO:0030572">
    <property type="term" value="F:phosphatidyltransferase activity"/>
    <property type="evidence" value="ECO:0007669"/>
    <property type="project" value="UniProtKB-ARBA"/>
</dbReference>
<dbReference type="SMART" id="SM00155">
    <property type="entry name" value="PLDc"/>
    <property type="match status" value="1"/>
</dbReference>
<feature type="domain" description="PLD phosphodiesterase" evidence="7">
    <location>
        <begin position="574"/>
        <end position="601"/>
    </location>
</feature>
<dbReference type="Proteomes" id="UP000010121">
    <property type="component" value="Unassembled WGS sequence"/>
</dbReference>
<dbReference type="GO" id="GO:0032049">
    <property type="term" value="P:cardiolipin biosynthetic process"/>
    <property type="evidence" value="ECO:0007669"/>
    <property type="project" value="UniProtKB-ARBA"/>
</dbReference>
<dbReference type="STRING" id="371731.Rsw2DRAFT_1698"/>
<evidence type="ECO:0000256" key="2">
    <source>
        <dbReference type="ARBA" id="ARBA00004613"/>
    </source>
</evidence>
<evidence type="ECO:0000256" key="5">
    <source>
        <dbReference type="ARBA" id="ARBA00029594"/>
    </source>
</evidence>
<dbReference type="Pfam" id="PF13091">
    <property type="entry name" value="PLDc_2"/>
    <property type="match status" value="1"/>
</dbReference>
<sequence>MRGPVAAMLAALALMGGCADPARTSANRLLNAQPTQGRVEAAYQAQLQAVVQGKPGAIAPLTAGSLAAAPGPRLFQQRWRRAAADVYLDATGPVAGAVFRFSGLQAADTAVTLHLNGPRALSLRGICDGPLQMRTADEERGVAAGRHFLLAMTNAAPDATRLLLPPQTDTCNLAIGPLGKPASYTLTLQREELADPALARLDQRYDLCTQPSPRGLDPLERAFFASGALSRSCTGPLGQADLLADPFDAFNAKIAALTGRRLTRAQIAAGNPEMPLDFSNAPKLDLIYLSYLHLRADFSGRLIFRALEYHAARGTPVRVLVTGHMTGGKSNTMLRELAARYPLVQIQRFEWTPPALPAPRDLLDRLHRGNHIKVFATLSARPGQSHFMASGRNLHDGFLFSTPRDLSAFPELYNYADRPKSVAAFFSAYDDLDIDLRSDATVRALMAQLSTFWHRDAATSVYRPFTLATEGPAPQTGMTHFLSVPYVDGRALERWYVALFDAARHSIDIVSPYMNLTPALAAAFRRAEARGVRVRFILPLNMDNDPLGKQKSDLNRLFVREFVAEAALYEHIHPTNILHSKIVMIDGRLTILGSVNFNQRAFLHDTENGVAVLDPAFNRRLQPLFNEYLTDSVRLRGPGEISFLVRFLSHSAFLRGLL</sequence>
<reference evidence="8 9" key="1">
    <citation type="submission" date="2009-08" db="EMBL/GenBank/DDBJ databases">
        <title>The draft genome of Rhodobacter sp. SW2.</title>
        <authorList>
            <consortium name="US DOE Joint Genome Institute (JGI-PGF)"/>
            <person name="Lucas S."/>
            <person name="Copeland A."/>
            <person name="Lapidus A."/>
            <person name="Glavina del Rio T."/>
            <person name="Tice H."/>
            <person name="Bruce D."/>
            <person name="Goodwin L."/>
            <person name="Pitluck S."/>
            <person name="Larimer F."/>
            <person name="Land M.L."/>
            <person name="Hauser L."/>
            <person name="Emerson D."/>
        </authorList>
    </citation>
    <scope>NUCLEOTIDE SEQUENCE [LARGE SCALE GENOMIC DNA]</scope>
    <source>
        <strain evidence="8 9">SW2</strain>
    </source>
</reference>
<comment type="subcellular location">
    <subcellularLocation>
        <location evidence="2">Secreted</location>
    </subcellularLocation>
</comment>
<evidence type="ECO:0000256" key="4">
    <source>
        <dbReference type="ARBA" id="ARBA00022525"/>
    </source>
</evidence>
<comment type="function">
    <text evidence="1">Could be a virulence factor.</text>
</comment>
<proteinExistence type="predicted"/>
<dbReference type="PANTHER" id="PTHR21248:SF22">
    <property type="entry name" value="PHOSPHOLIPASE D"/>
    <property type="match status" value="1"/>
</dbReference>
<evidence type="ECO:0000313" key="9">
    <source>
        <dbReference type="Proteomes" id="UP000010121"/>
    </source>
</evidence>
<evidence type="ECO:0000313" key="8">
    <source>
        <dbReference type="EMBL" id="EEW25411.1"/>
    </source>
</evidence>
<dbReference type="EMBL" id="ACYY01000009">
    <property type="protein sequence ID" value="EEW25411.1"/>
    <property type="molecule type" value="Genomic_DNA"/>
</dbReference>
<dbReference type="eggNOG" id="COG1502">
    <property type="taxonomic scope" value="Bacteria"/>
</dbReference>
<dbReference type="SUPFAM" id="SSF56024">
    <property type="entry name" value="Phospholipase D/nuclease"/>
    <property type="match status" value="2"/>
</dbReference>
<feature type="signal peptide" evidence="6">
    <location>
        <begin position="1"/>
        <end position="19"/>
    </location>
</feature>
<keyword evidence="9" id="KW-1185">Reference proteome</keyword>
<gene>
    <name evidence="8" type="ORF">Rsw2DRAFT_1698</name>
</gene>
<dbReference type="Gene3D" id="3.30.870.10">
    <property type="entry name" value="Endonuclease Chain A"/>
    <property type="match status" value="2"/>
</dbReference>
<organism evidence="8 9">
    <name type="scientific">Rhodobacter ferrooxidans</name>
    <dbReference type="NCBI Taxonomy" id="371731"/>
    <lineage>
        <taxon>Bacteria</taxon>
        <taxon>Pseudomonadati</taxon>
        <taxon>Pseudomonadota</taxon>
        <taxon>Alphaproteobacteria</taxon>
        <taxon>Rhodobacterales</taxon>
        <taxon>Rhodobacter group</taxon>
        <taxon>Rhodobacter</taxon>
    </lineage>
</organism>
<evidence type="ECO:0000256" key="1">
    <source>
        <dbReference type="ARBA" id="ARBA00003145"/>
    </source>
</evidence>
<dbReference type="GO" id="GO:0005576">
    <property type="term" value="C:extracellular region"/>
    <property type="evidence" value="ECO:0007669"/>
    <property type="project" value="UniProtKB-SubCell"/>
</dbReference>
<evidence type="ECO:0000256" key="3">
    <source>
        <dbReference type="ARBA" id="ARBA00018392"/>
    </source>
</evidence>
<dbReference type="InterPro" id="IPR001736">
    <property type="entry name" value="PLipase_D/transphosphatidylase"/>
</dbReference>
<dbReference type="PROSITE" id="PS51257">
    <property type="entry name" value="PROKAR_LIPOPROTEIN"/>
    <property type="match status" value="1"/>
</dbReference>
<dbReference type="PROSITE" id="PS50035">
    <property type="entry name" value="PLD"/>
    <property type="match status" value="1"/>
</dbReference>
<protein>
    <recommendedName>
        <fullName evidence="3">Phospholipase D</fullName>
    </recommendedName>
    <alternativeName>
        <fullName evidence="5">Choline phosphatase</fullName>
    </alternativeName>
</protein>